<gene>
    <name evidence="4" type="ORF">GCM10022421_12090</name>
</gene>
<comment type="similarity">
    <text evidence="2">Belongs to the skp family.</text>
</comment>
<dbReference type="Pfam" id="PF03938">
    <property type="entry name" value="OmpH"/>
    <property type="match status" value="1"/>
</dbReference>
<dbReference type="SMART" id="SM00935">
    <property type="entry name" value="OmpH"/>
    <property type="match status" value="1"/>
</dbReference>
<dbReference type="PIRSF" id="PIRSF002094">
    <property type="entry name" value="OMP26_Skp"/>
    <property type="match status" value="1"/>
</dbReference>
<dbReference type="InterPro" id="IPR024930">
    <property type="entry name" value="Skp_dom_sf"/>
</dbReference>
<evidence type="ECO:0000313" key="4">
    <source>
        <dbReference type="EMBL" id="GAA3706598.1"/>
    </source>
</evidence>
<reference evidence="5" key="1">
    <citation type="journal article" date="2019" name="Int. J. Syst. Evol. Microbiol.">
        <title>The Global Catalogue of Microorganisms (GCM) 10K type strain sequencing project: providing services to taxonomists for standard genome sequencing and annotation.</title>
        <authorList>
            <consortium name="The Broad Institute Genomics Platform"/>
            <consortium name="The Broad Institute Genome Sequencing Center for Infectious Disease"/>
            <person name="Wu L."/>
            <person name="Ma J."/>
        </authorList>
    </citation>
    <scope>NUCLEOTIDE SEQUENCE [LARGE SCALE GENOMIC DNA]</scope>
    <source>
        <strain evidence="5">JCM 17329</strain>
    </source>
</reference>
<dbReference type="PANTHER" id="PTHR35089">
    <property type="entry name" value="CHAPERONE PROTEIN SKP"/>
    <property type="match status" value="1"/>
</dbReference>
<evidence type="ECO:0000256" key="2">
    <source>
        <dbReference type="PIRNR" id="PIRNR002094"/>
    </source>
</evidence>
<protein>
    <submittedName>
        <fullName evidence="4">OmpH family outer membrane protein</fullName>
    </submittedName>
</protein>
<feature type="coiled-coil region" evidence="3">
    <location>
        <begin position="107"/>
        <end position="141"/>
    </location>
</feature>
<keyword evidence="1" id="KW-0732">Signal</keyword>
<dbReference type="Gene3D" id="3.30.910.20">
    <property type="entry name" value="Skp domain"/>
    <property type="match status" value="1"/>
</dbReference>
<evidence type="ECO:0000313" key="5">
    <source>
        <dbReference type="Proteomes" id="UP001501479"/>
    </source>
</evidence>
<sequence>MGGQGFPLTPHSSHLLKQELTLKQMMKMMGVLALMLTATLAHAQSGKIAVVDTGAVFQNMPQRQAVARQLESEFGARVKEVQKMEADGRSFIEKQQKDMAFMNDQQKAEAQKKLNEMQSAYVQKRRKLEEDQARRESEERKKMLARIQTAIDEITRARGLDLVIERGAVVYVSPALDITKQVIGKVSK</sequence>
<dbReference type="Proteomes" id="UP001501479">
    <property type="component" value="Unassembled WGS sequence"/>
</dbReference>
<evidence type="ECO:0000256" key="3">
    <source>
        <dbReference type="SAM" id="Coils"/>
    </source>
</evidence>
<dbReference type="EMBL" id="BAABDS010000015">
    <property type="protein sequence ID" value="GAA3706598.1"/>
    <property type="molecule type" value="Genomic_DNA"/>
</dbReference>
<keyword evidence="3" id="KW-0175">Coiled coil</keyword>
<dbReference type="SUPFAM" id="SSF111384">
    <property type="entry name" value="OmpH-like"/>
    <property type="match status" value="1"/>
</dbReference>
<dbReference type="InterPro" id="IPR005632">
    <property type="entry name" value="Chaperone_Skp"/>
</dbReference>
<organism evidence="4 5">
    <name type="scientific">Oceanisphaera sediminis</name>
    <dbReference type="NCBI Taxonomy" id="981381"/>
    <lineage>
        <taxon>Bacteria</taxon>
        <taxon>Pseudomonadati</taxon>
        <taxon>Pseudomonadota</taxon>
        <taxon>Gammaproteobacteria</taxon>
        <taxon>Aeromonadales</taxon>
        <taxon>Aeromonadaceae</taxon>
        <taxon>Oceanisphaera</taxon>
    </lineage>
</organism>
<name>A0ABP7DPP8_9GAMM</name>
<dbReference type="PANTHER" id="PTHR35089:SF1">
    <property type="entry name" value="CHAPERONE PROTEIN SKP"/>
    <property type="match status" value="1"/>
</dbReference>
<proteinExistence type="inferred from homology"/>
<accession>A0ABP7DPP8</accession>
<evidence type="ECO:0000256" key="1">
    <source>
        <dbReference type="ARBA" id="ARBA00022729"/>
    </source>
</evidence>
<comment type="caution">
    <text evidence="4">The sequence shown here is derived from an EMBL/GenBank/DDBJ whole genome shotgun (WGS) entry which is preliminary data.</text>
</comment>
<keyword evidence="5" id="KW-1185">Reference proteome</keyword>